<dbReference type="CTD" id="57405"/>
<dbReference type="GO" id="GO:0008608">
    <property type="term" value="P:attachment of spindle microtubules to kinetochore"/>
    <property type="evidence" value="ECO:0007669"/>
    <property type="project" value="Ensembl"/>
</dbReference>
<dbReference type="GO" id="GO:0031262">
    <property type="term" value="C:Ndc80 complex"/>
    <property type="evidence" value="ECO:0007669"/>
    <property type="project" value="Ensembl"/>
</dbReference>
<proteinExistence type="inferred from homology"/>
<keyword evidence="4 12" id="KW-0158">Chromosome</keyword>
<dbReference type="CDD" id="cd23784">
    <property type="entry name" value="RWD_Spc25"/>
    <property type="match status" value="1"/>
</dbReference>
<dbReference type="InterPro" id="IPR013255">
    <property type="entry name" value="Spc25_C"/>
</dbReference>
<evidence type="ECO:0000256" key="11">
    <source>
        <dbReference type="ARBA" id="ARBA00065771"/>
    </source>
</evidence>
<dbReference type="PANTHER" id="PTHR14281:SF0">
    <property type="entry name" value="KINETOCHORE PROTEIN SPC25"/>
    <property type="match status" value="1"/>
</dbReference>
<keyword evidence="12" id="KW-0539">Nucleus</keyword>
<organism evidence="15 16">
    <name type="scientific">Sarcophilus harrisii</name>
    <name type="common">Tasmanian devil</name>
    <name type="synonym">Sarcophilus laniarius</name>
    <dbReference type="NCBI Taxonomy" id="9305"/>
    <lineage>
        <taxon>Eukaryota</taxon>
        <taxon>Metazoa</taxon>
        <taxon>Chordata</taxon>
        <taxon>Craniata</taxon>
        <taxon>Vertebrata</taxon>
        <taxon>Euteleostomi</taxon>
        <taxon>Mammalia</taxon>
        <taxon>Metatheria</taxon>
        <taxon>Dasyuromorphia</taxon>
        <taxon>Dasyuridae</taxon>
        <taxon>Sarcophilus</taxon>
    </lineage>
</organism>
<dbReference type="PANTHER" id="PTHR14281">
    <property type="entry name" value="KINETOCHORE PROTEIN SPC25-RELATED"/>
    <property type="match status" value="1"/>
</dbReference>
<feature type="domain" description="Chromosome segregation protein Spc25 C-terminal" evidence="14">
    <location>
        <begin position="157"/>
        <end position="226"/>
    </location>
</feature>
<comment type="similarity">
    <text evidence="2 12">Belongs to the SPC25 family.</text>
</comment>
<evidence type="ECO:0000256" key="3">
    <source>
        <dbReference type="ARBA" id="ARBA00013692"/>
    </source>
</evidence>
<keyword evidence="6 12" id="KW-0498">Mitosis</keyword>
<dbReference type="KEGG" id="shr:111719761"/>
<feature type="coiled-coil region" evidence="13">
    <location>
        <begin position="83"/>
        <end position="134"/>
    </location>
</feature>
<reference evidence="15 16" key="1">
    <citation type="journal article" date="2011" name="Proc. Natl. Acad. Sci. U.S.A.">
        <title>Genetic diversity and population structure of the endangered marsupial Sarcophilus harrisii (Tasmanian devil).</title>
        <authorList>
            <person name="Miller W."/>
            <person name="Hayes V.M."/>
            <person name="Ratan A."/>
            <person name="Petersen D.C."/>
            <person name="Wittekindt N.E."/>
            <person name="Miller J."/>
            <person name="Walenz B."/>
            <person name="Knight J."/>
            <person name="Qi J."/>
            <person name="Zhao F."/>
            <person name="Wang Q."/>
            <person name="Bedoya-Reina O.C."/>
            <person name="Katiyar N."/>
            <person name="Tomsho L.P."/>
            <person name="Kasson L.M."/>
            <person name="Hardie R.A."/>
            <person name="Woodbridge P."/>
            <person name="Tindall E.A."/>
            <person name="Bertelsen M.F."/>
            <person name="Dixon D."/>
            <person name="Pyecroft S."/>
            <person name="Helgen K.M."/>
            <person name="Lesk A.M."/>
            <person name="Pringle T.H."/>
            <person name="Patterson N."/>
            <person name="Zhang Y."/>
            <person name="Kreiss A."/>
            <person name="Woods G.M."/>
            <person name="Jones M.E."/>
            <person name="Schuster S.C."/>
        </authorList>
    </citation>
    <scope>NUCLEOTIDE SEQUENCE [LARGE SCALE GENOMIC DNA]</scope>
</reference>
<reference evidence="15" key="3">
    <citation type="submission" date="2025-09" db="UniProtKB">
        <authorList>
            <consortium name="Ensembl"/>
        </authorList>
    </citation>
    <scope>IDENTIFICATION</scope>
</reference>
<dbReference type="FunCoup" id="A0A7N4V6Z7">
    <property type="interactions" value="644"/>
</dbReference>
<evidence type="ECO:0000256" key="9">
    <source>
        <dbReference type="ARBA" id="ARBA00023328"/>
    </source>
</evidence>
<dbReference type="Ensembl" id="ENSSHAT00000050275.1">
    <property type="protein sequence ID" value="ENSSHAP00000043259.1"/>
    <property type="gene ID" value="ENSSHAG00000024612.1"/>
</dbReference>
<dbReference type="InParanoid" id="A0A7N4V6Z7"/>
<dbReference type="GeneID" id="111719761"/>
<evidence type="ECO:0000256" key="4">
    <source>
        <dbReference type="ARBA" id="ARBA00022454"/>
    </source>
</evidence>
<keyword evidence="8 12" id="KW-0131">Cell cycle</keyword>
<evidence type="ECO:0000256" key="7">
    <source>
        <dbReference type="ARBA" id="ARBA00023054"/>
    </source>
</evidence>
<reference evidence="15" key="2">
    <citation type="submission" date="2025-08" db="UniProtKB">
        <authorList>
            <consortium name="Ensembl"/>
        </authorList>
    </citation>
    <scope>IDENTIFICATION</scope>
</reference>
<dbReference type="Pfam" id="PF08234">
    <property type="entry name" value="Spindle_Spc25"/>
    <property type="match status" value="1"/>
</dbReference>
<dbReference type="RefSeq" id="XP_031816373.1">
    <property type="nucleotide sequence ID" value="XM_031960513.1"/>
</dbReference>
<protein>
    <recommendedName>
        <fullName evidence="3 12">Kinetochore protein SPC25</fullName>
    </recommendedName>
</protein>
<evidence type="ECO:0000313" key="15">
    <source>
        <dbReference type="Ensembl" id="ENSSHAP00000043259.1"/>
    </source>
</evidence>
<keyword evidence="5 12" id="KW-0132">Cell division</keyword>
<evidence type="ECO:0000256" key="2">
    <source>
        <dbReference type="ARBA" id="ARBA00006379"/>
    </source>
</evidence>
<evidence type="ECO:0000256" key="6">
    <source>
        <dbReference type="ARBA" id="ARBA00022776"/>
    </source>
</evidence>
<evidence type="ECO:0000256" key="13">
    <source>
        <dbReference type="SAM" id="Coils"/>
    </source>
</evidence>
<evidence type="ECO:0000256" key="8">
    <source>
        <dbReference type="ARBA" id="ARBA00023306"/>
    </source>
</evidence>
<dbReference type="InterPro" id="IPR045143">
    <property type="entry name" value="Spc25"/>
</dbReference>
<dbReference type="AlphaFoldDB" id="A0A7N4V6Z7"/>
<evidence type="ECO:0000256" key="10">
    <source>
        <dbReference type="ARBA" id="ARBA00045419"/>
    </source>
</evidence>
<evidence type="ECO:0000313" key="16">
    <source>
        <dbReference type="Proteomes" id="UP000007648"/>
    </source>
</evidence>
<gene>
    <name evidence="15" type="primary">SPC25</name>
</gene>
<dbReference type="GO" id="GO:0005829">
    <property type="term" value="C:cytosol"/>
    <property type="evidence" value="ECO:0007669"/>
    <property type="project" value="Ensembl"/>
</dbReference>
<keyword evidence="16" id="KW-1185">Reference proteome</keyword>
<dbReference type="GO" id="GO:0005634">
    <property type="term" value="C:nucleus"/>
    <property type="evidence" value="ECO:0007669"/>
    <property type="project" value="UniProtKB-SubCell"/>
</dbReference>
<keyword evidence="12" id="KW-0995">Kinetochore</keyword>
<dbReference type="Gene3D" id="3.30.457.50">
    <property type="entry name" value="Chromosome segregation protein Spc25"/>
    <property type="match status" value="1"/>
</dbReference>
<dbReference type="Proteomes" id="UP000007648">
    <property type="component" value="Unassembled WGS sequence"/>
</dbReference>
<comment type="function">
    <text evidence="10">Acts as a component of the essential kinetochore-associated NDC80 complex, which is required for chromosome segregation and spindle checkpoint activity. Required for kinetochore integrity and the organization of stable microtubule binding sites in the outer plate of the kinetochore. The NDC80 complex synergistically enhances the affinity of the SKA1 complex for microtubules and may allow the NDC80 complex to track depolymerizing microtubules.</text>
</comment>
<keyword evidence="9 12" id="KW-0137">Centromere</keyword>
<comment type="subunit">
    <text evidence="11">Component of the NDC80 complex, which is composed of ndc80, cdca1, spbc24 and spbc25. The NDC80 complex interacts with mis12 and zwint.</text>
</comment>
<comment type="subcellular location">
    <subcellularLocation>
        <location evidence="1">Chromosome</location>
        <location evidence="1">Centromere</location>
    </subcellularLocation>
    <subcellularLocation>
        <location evidence="12">Nucleus</location>
    </subcellularLocation>
    <subcellularLocation>
        <location evidence="12">Chromosome</location>
        <location evidence="12">Centromere</location>
        <location evidence="12">Kinetochore</location>
    </subcellularLocation>
</comment>
<evidence type="ECO:0000256" key="1">
    <source>
        <dbReference type="ARBA" id="ARBA00004584"/>
    </source>
</evidence>
<evidence type="ECO:0000256" key="12">
    <source>
        <dbReference type="RuleBase" id="RU367150"/>
    </source>
</evidence>
<dbReference type="GO" id="GO:0007052">
    <property type="term" value="P:mitotic spindle organization"/>
    <property type="evidence" value="ECO:0007669"/>
    <property type="project" value="Ensembl"/>
</dbReference>
<keyword evidence="7 13" id="KW-0175">Coiled coil</keyword>
<evidence type="ECO:0000256" key="5">
    <source>
        <dbReference type="ARBA" id="ARBA00022618"/>
    </source>
</evidence>
<name>A0A7N4V6Z7_SARHA</name>
<sequence length="234" mass="27725">MMSHIKMEEELNLFNRSLNDFWNRFRNATFNEHYSQVVGLRDAYKDSVKALTEKLSTKLKEEERMIETCLEFRNKIHIQNKLIQEKQDNLTKLTDSIQDKQCEVEKLTKTIQDLKESLNKKKETIAAANKANKEKLKMLQKSYNLYKDHLGLEIRKINGEKLQFIFRNIDPKAPEKPFTFSLRINEERDYEISDSAPHLECLEEFQEKVRKTNNFSAFLVNVRKAFIALVCNEL</sequence>
<accession>A0A7N4V6Z7</accession>
<evidence type="ECO:0000259" key="14">
    <source>
        <dbReference type="Pfam" id="PF08234"/>
    </source>
</evidence>
<dbReference type="GeneTree" id="ENSGT00390000002220"/>
<dbReference type="OrthoDB" id="6353017at2759"/>
<dbReference type="FunFam" id="3.30.457.50:FF:000001">
    <property type="entry name" value="Probable kinetochore protein spc25"/>
    <property type="match status" value="1"/>
</dbReference>
<dbReference type="GO" id="GO:0051301">
    <property type="term" value="P:cell division"/>
    <property type="evidence" value="ECO:0007669"/>
    <property type="project" value="UniProtKB-UniRule"/>
</dbReference>